<comment type="subcellular location">
    <subcellularLocation>
        <location evidence="1">Nucleus</location>
    </subcellularLocation>
</comment>
<dbReference type="Gene3D" id="1.10.20.10">
    <property type="entry name" value="Histone, subunit A"/>
    <property type="match status" value="1"/>
</dbReference>
<keyword evidence="3" id="KW-0805">Transcription regulation</keyword>
<evidence type="ECO:0000256" key="2">
    <source>
        <dbReference type="ARBA" id="ARBA00007530"/>
    </source>
</evidence>
<evidence type="ECO:0000256" key="6">
    <source>
        <dbReference type="SAM" id="MobiDB-lite"/>
    </source>
</evidence>
<protein>
    <recommendedName>
        <fullName evidence="7">Transcription initiation factor TFIID subunit 12 domain-containing protein</fullName>
    </recommendedName>
</protein>
<dbReference type="GO" id="GO:0003677">
    <property type="term" value="F:DNA binding"/>
    <property type="evidence" value="ECO:0007669"/>
    <property type="project" value="TreeGrafter"/>
</dbReference>
<dbReference type="FunFam" id="1.10.20.10:FF:000011">
    <property type="entry name" value="Transcription initiation factor TFIID subunit 12"/>
    <property type="match status" value="1"/>
</dbReference>
<keyword evidence="9" id="KW-1185">Reference proteome</keyword>
<dbReference type="PANTHER" id="PTHR12264:SF26">
    <property type="entry name" value="TRANSCRIPTION INITIATION FACTOR TFIID SUBUNIT 12B"/>
    <property type="match status" value="1"/>
</dbReference>
<feature type="region of interest" description="Disordered" evidence="6">
    <location>
        <begin position="342"/>
        <end position="397"/>
    </location>
</feature>
<comment type="caution">
    <text evidence="8">The sequence shown here is derived from an EMBL/GenBank/DDBJ whole genome shotgun (WGS) entry which is preliminary data.</text>
</comment>
<reference evidence="8" key="1">
    <citation type="journal article" date="2022" name="Cell">
        <title>Repeat-based holocentromeres influence genome architecture and karyotype evolution.</title>
        <authorList>
            <person name="Hofstatter P.G."/>
            <person name="Thangavel G."/>
            <person name="Lux T."/>
            <person name="Neumann P."/>
            <person name="Vondrak T."/>
            <person name="Novak P."/>
            <person name="Zhang M."/>
            <person name="Costa L."/>
            <person name="Castellani M."/>
            <person name="Scott A."/>
            <person name="Toegelov H."/>
            <person name="Fuchs J."/>
            <person name="Mata-Sucre Y."/>
            <person name="Dias Y."/>
            <person name="Vanzela A.L.L."/>
            <person name="Huettel B."/>
            <person name="Almeida C.C.S."/>
            <person name="Simkova H."/>
            <person name="Souza G."/>
            <person name="Pedrosa-Harand A."/>
            <person name="Macas J."/>
            <person name="Mayer K.F.X."/>
            <person name="Houben A."/>
            <person name="Marques A."/>
        </authorList>
    </citation>
    <scope>NUCLEOTIDE SEQUENCE</scope>
    <source>
        <strain evidence="8">RhyBre1mFocal</strain>
    </source>
</reference>
<organism evidence="8 9">
    <name type="scientific">Rhynchospora breviuscula</name>
    <dbReference type="NCBI Taxonomy" id="2022672"/>
    <lineage>
        <taxon>Eukaryota</taxon>
        <taxon>Viridiplantae</taxon>
        <taxon>Streptophyta</taxon>
        <taxon>Embryophyta</taxon>
        <taxon>Tracheophyta</taxon>
        <taxon>Spermatophyta</taxon>
        <taxon>Magnoliopsida</taxon>
        <taxon>Liliopsida</taxon>
        <taxon>Poales</taxon>
        <taxon>Cyperaceae</taxon>
        <taxon>Cyperoideae</taxon>
        <taxon>Rhynchosporeae</taxon>
        <taxon>Rhynchospora</taxon>
    </lineage>
</organism>
<evidence type="ECO:0000313" key="8">
    <source>
        <dbReference type="EMBL" id="KAJ1686494.1"/>
    </source>
</evidence>
<feature type="compositionally biased region" description="Polar residues" evidence="6">
    <location>
        <begin position="46"/>
        <end position="56"/>
    </location>
</feature>
<dbReference type="GO" id="GO:0017025">
    <property type="term" value="F:TBP-class protein binding"/>
    <property type="evidence" value="ECO:0007669"/>
    <property type="project" value="TreeGrafter"/>
</dbReference>
<dbReference type="GO" id="GO:0000124">
    <property type="term" value="C:SAGA complex"/>
    <property type="evidence" value="ECO:0007669"/>
    <property type="project" value="InterPro"/>
</dbReference>
<proteinExistence type="inferred from homology"/>
<evidence type="ECO:0000256" key="1">
    <source>
        <dbReference type="ARBA" id="ARBA00004123"/>
    </source>
</evidence>
<dbReference type="AlphaFoldDB" id="A0A9Q0C3C3"/>
<feature type="domain" description="Transcription initiation factor TFIID subunit 12" evidence="7">
    <location>
        <begin position="396"/>
        <end position="463"/>
    </location>
</feature>
<dbReference type="OrthoDB" id="2193432at2759"/>
<dbReference type="InterPro" id="IPR003228">
    <property type="entry name" value="TFIID_TAF12_dom"/>
</dbReference>
<feature type="region of interest" description="Disordered" evidence="6">
    <location>
        <begin position="227"/>
        <end position="270"/>
    </location>
</feature>
<sequence>MADNTSSSSPQKPMQTPSQPNADQIPTPISNPNSSHNMASPAIGSPSISDLSQQGQIDAAHSSVTLDYGQKQPNLMAQNSGFQMNQQMQRSNSVQRLSQMQQLQQTQQFGGAAMSAAALRIYGGSAQMSFGGGAQQQQQLLSRASMIGQVGQLPMLQGQTAAHFGLQSQIINQQRQKGMVQGTQFNPASVGQPLPGMQTMGMMGQMGTLGINQIRASGPLSYAQNQRFSQMRPQQQISNQTALTSPQKLTGQGLTRASSLGGMNQQLTGLSQSGQPIQMTLPQQQQQLQSQQLQSQQMLSPQQQLMKQMQQQQHQQQQQQQQAFLLQLSQQKQQQHLQQLQQQQQQQQQSPRVVGSPLQRTASLTGSQQETNPAISGTTATGLANQGPEATNHVPGKRKISDIVSQVDPLVRVDSDAEDFLLDVADDFLDSVASFACNLAKHRKSSTLEPKDFLLPLEKTWHLTIPGYSKEEKKQKTSVPTDTHKRRMEMVRALMDQGGVRPMPLMNKPIAIGDDMPSEHGMMRTSASAEPQFSMPSVGVMQKVARF</sequence>
<name>A0A9Q0C3C3_9POAL</name>
<dbReference type="GO" id="GO:0005669">
    <property type="term" value="C:transcription factor TFIID complex"/>
    <property type="evidence" value="ECO:0007669"/>
    <property type="project" value="InterPro"/>
</dbReference>
<dbReference type="GO" id="GO:0051123">
    <property type="term" value="P:RNA polymerase II preinitiation complex assembly"/>
    <property type="evidence" value="ECO:0007669"/>
    <property type="project" value="TreeGrafter"/>
</dbReference>
<evidence type="ECO:0000256" key="4">
    <source>
        <dbReference type="ARBA" id="ARBA00023163"/>
    </source>
</evidence>
<dbReference type="SUPFAM" id="SSF47113">
    <property type="entry name" value="Histone-fold"/>
    <property type="match status" value="1"/>
</dbReference>
<feature type="region of interest" description="Disordered" evidence="6">
    <location>
        <begin position="1"/>
        <end position="56"/>
    </location>
</feature>
<evidence type="ECO:0000313" key="9">
    <source>
        <dbReference type="Proteomes" id="UP001151287"/>
    </source>
</evidence>
<dbReference type="GO" id="GO:0046982">
    <property type="term" value="F:protein heterodimerization activity"/>
    <property type="evidence" value="ECO:0007669"/>
    <property type="project" value="InterPro"/>
</dbReference>
<dbReference type="InterPro" id="IPR009072">
    <property type="entry name" value="Histone-fold"/>
</dbReference>
<gene>
    <name evidence="8" type="ORF">LUZ63_017884</name>
</gene>
<accession>A0A9Q0C3C3</accession>
<dbReference type="PANTHER" id="PTHR12264">
    <property type="entry name" value="TRANSCRIPTION INITIATION FACTOR TFIID SUBUNIT 12"/>
    <property type="match status" value="1"/>
</dbReference>
<evidence type="ECO:0000259" key="7">
    <source>
        <dbReference type="Pfam" id="PF03847"/>
    </source>
</evidence>
<dbReference type="Pfam" id="PF03847">
    <property type="entry name" value="TFIID_20kDa"/>
    <property type="match status" value="1"/>
</dbReference>
<dbReference type="EMBL" id="JAMQYH010000005">
    <property type="protein sequence ID" value="KAJ1686494.1"/>
    <property type="molecule type" value="Genomic_DNA"/>
</dbReference>
<evidence type="ECO:0000256" key="5">
    <source>
        <dbReference type="ARBA" id="ARBA00023242"/>
    </source>
</evidence>
<feature type="compositionally biased region" description="Polar residues" evidence="6">
    <location>
        <begin position="358"/>
        <end position="384"/>
    </location>
</feature>
<comment type="similarity">
    <text evidence="2">Belongs to the TAF12 family.</text>
</comment>
<dbReference type="InterPro" id="IPR037794">
    <property type="entry name" value="TAF12"/>
</dbReference>
<dbReference type="Proteomes" id="UP001151287">
    <property type="component" value="Unassembled WGS sequence"/>
</dbReference>
<dbReference type="CDD" id="cd07981">
    <property type="entry name" value="HFD_TAF12"/>
    <property type="match status" value="1"/>
</dbReference>
<keyword evidence="5" id="KW-0539">Nucleus</keyword>
<evidence type="ECO:0000256" key="3">
    <source>
        <dbReference type="ARBA" id="ARBA00023015"/>
    </source>
</evidence>
<feature type="compositionally biased region" description="Polar residues" evidence="6">
    <location>
        <begin position="1"/>
        <end position="38"/>
    </location>
</feature>
<keyword evidence="4" id="KW-0804">Transcription</keyword>